<dbReference type="OrthoDB" id="4243at2759"/>
<proteinExistence type="inferred from homology"/>
<comment type="subcellular location">
    <subcellularLocation>
        <location evidence="1 10">Mitochondrion inner membrane</location>
    </subcellularLocation>
</comment>
<comment type="catalytic activity">
    <reaction evidence="10">
        <text>holo-[cytochrome c] = apo-[cytochrome c] + heme b</text>
        <dbReference type="Rhea" id="RHEA:22648"/>
        <dbReference type="Rhea" id="RHEA-COMP:10725"/>
        <dbReference type="Rhea" id="RHEA-COMP:10726"/>
        <dbReference type="ChEBI" id="CHEBI:29950"/>
        <dbReference type="ChEBI" id="CHEBI:60344"/>
        <dbReference type="ChEBI" id="CHEBI:83739"/>
        <dbReference type="EC" id="4.4.1.17"/>
    </reaction>
</comment>
<keyword evidence="13" id="KW-1185">Reference proteome</keyword>
<dbReference type="InParanoid" id="A0A2R5GFG1"/>
<dbReference type="PANTHER" id="PTHR12743:SF8">
    <property type="entry name" value="PROTEIN HRI1"/>
    <property type="match status" value="1"/>
</dbReference>
<evidence type="ECO:0000256" key="1">
    <source>
        <dbReference type="ARBA" id="ARBA00004273"/>
    </source>
</evidence>
<keyword evidence="3 10" id="KW-0349">Heme</keyword>
<dbReference type="InterPro" id="IPR000511">
    <property type="entry name" value="Holocyt_c/c1_synthase"/>
</dbReference>
<dbReference type="GO" id="GO:0005743">
    <property type="term" value="C:mitochondrial inner membrane"/>
    <property type="evidence" value="ECO:0007669"/>
    <property type="project" value="UniProtKB-SubCell"/>
</dbReference>
<evidence type="ECO:0000256" key="9">
    <source>
        <dbReference type="ARBA" id="ARBA00023239"/>
    </source>
</evidence>
<evidence type="ECO:0000313" key="12">
    <source>
        <dbReference type="EMBL" id="GBG26584.1"/>
    </source>
</evidence>
<evidence type="ECO:0000256" key="8">
    <source>
        <dbReference type="ARBA" id="ARBA00023136"/>
    </source>
</evidence>
<comment type="similarity">
    <text evidence="2 10">Belongs to the cytochrome c-type heme lyase family.</text>
</comment>
<evidence type="ECO:0000256" key="5">
    <source>
        <dbReference type="ARBA" id="ARBA00022792"/>
    </source>
</evidence>
<feature type="compositionally biased region" description="Low complexity" evidence="11">
    <location>
        <begin position="7"/>
        <end position="16"/>
    </location>
</feature>
<dbReference type="GO" id="GO:0046872">
    <property type="term" value="F:metal ion binding"/>
    <property type="evidence" value="ECO:0007669"/>
    <property type="project" value="UniProtKB-KW"/>
</dbReference>
<dbReference type="Pfam" id="PF01265">
    <property type="entry name" value="Cyto_heme_lyase"/>
    <property type="match status" value="1"/>
</dbReference>
<feature type="region of interest" description="Disordered" evidence="11">
    <location>
        <begin position="106"/>
        <end position="129"/>
    </location>
</feature>
<reference evidence="12 13" key="1">
    <citation type="submission" date="2017-12" db="EMBL/GenBank/DDBJ databases">
        <title>Sequencing, de novo assembly and annotation of complete genome of a new Thraustochytrid species, strain FCC1311.</title>
        <authorList>
            <person name="Sedici K."/>
            <person name="Godart F."/>
            <person name="Aiese Cigliano R."/>
            <person name="Sanseverino W."/>
            <person name="Barakat M."/>
            <person name="Ortet P."/>
            <person name="Marechal E."/>
            <person name="Cagnac O."/>
            <person name="Amato A."/>
        </authorList>
    </citation>
    <scope>NUCLEOTIDE SEQUENCE [LARGE SCALE GENOMIC DNA]</scope>
</reference>
<dbReference type="EMBL" id="BEYU01000022">
    <property type="protein sequence ID" value="GBG26584.1"/>
    <property type="molecule type" value="Genomic_DNA"/>
</dbReference>
<dbReference type="Proteomes" id="UP000241890">
    <property type="component" value="Unassembled WGS sequence"/>
</dbReference>
<evidence type="ECO:0000313" key="13">
    <source>
        <dbReference type="Proteomes" id="UP000241890"/>
    </source>
</evidence>
<evidence type="ECO:0000256" key="2">
    <source>
        <dbReference type="ARBA" id="ARBA00007255"/>
    </source>
</evidence>
<evidence type="ECO:0000256" key="4">
    <source>
        <dbReference type="ARBA" id="ARBA00022723"/>
    </source>
</evidence>
<evidence type="ECO:0000256" key="7">
    <source>
        <dbReference type="ARBA" id="ARBA00023128"/>
    </source>
</evidence>
<dbReference type="PROSITE" id="PS00822">
    <property type="entry name" value="CYTO_HEME_LYASE_2"/>
    <property type="match status" value="1"/>
</dbReference>
<evidence type="ECO:0000256" key="11">
    <source>
        <dbReference type="SAM" id="MobiDB-lite"/>
    </source>
</evidence>
<protein>
    <recommendedName>
        <fullName evidence="10">Holocytochrome c-type synthase</fullName>
        <ecNumber evidence="10">4.4.1.17</ecNumber>
    </recommendedName>
</protein>
<keyword evidence="9 10" id="KW-0456">Lyase</keyword>
<gene>
    <name evidence="12" type="ORF">FCC1311_028052</name>
</gene>
<sequence>MGSSNSTPAATPAAGGCPVNHGAGPSQAAAPEAGQGCPVQHGDAGAAAAAPPAGCPVKHEVASPPPSGCPVDHGQGGDAKKTVYNVYAQPIDPSNRMPLNPNQLPAPGQTKPLSTDRVRSHIPKGGADGETWEYPSAQMFYNAMMRKGKLEDDVSEDDVATIVAVHNNMNEKTWHQVVQWEKALHPEDFAEADGIRLTRFMGRPNDISPMAWVKSTFLGYPKPFDRHDWIVDRNGREVRYVIDYYYDESKSSQDETPELHDIRSIKSITMDARPAVDSPQSLFDRIRFPLMEKFDMVPPIDMGLKSQEAEKAAAAKALIEKEPLPEGATTFEKMDVDELRDISSKIGPACKACFAKVDKCSSEAECQQASVALTFCMAELVCSKEAQRFQADLNSEERLDEMVACMDRFEERALKLRQIAAATAAATATAGAEGAKN</sequence>
<evidence type="ECO:0000256" key="10">
    <source>
        <dbReference type="RuleBase" id="RU363130"/>
    </source>
</evidence>
<evidence type="ECO:0000256" key="3">
    <source>
        <dbReference type="ARBA" id="ARBA00022617"/>
    </source>
</evidence>
<keyword evidence="5 10" id="KW-0999">Mitochondrion inner membrane</keyword>
<evidence type="ECO:0000256" key="6">
    <source>
        <dbReference type="ARBA" id="ARBA00023004"/>
    </source>
</evidence>
<comment type="function">
    <text evidence="10">Lyase that catalyzes the covalent linking of the heme group to the cytochrome C apoprotein to produce the mature functional cytochrome.</text>
</comment>
<keyword evidence="7 10" id="KW-0496">Mitochondrion</keyword>
<organism evidence="12 13">
    <name type="scientific">Hondaea fermentalgiana</name>
    <dbReference type="NCBI Taxonomy" id="2315210"/>
    <lineage>
        <taxon>Eukaryota</taxon>
        <taxon>Sar</taxon>
        <taxon>Stramenopiles</taxon>
        <taxon>Bigyra</taxon>
        <taxon>Labyrinthulomycetes</taxon>
        <taxon>Thraustochytrida</taxon>
        <taxon>Thraustochytriidae</taxon>
        <taxon>Hondaea</taxon>
    </lineage>
</organism>
<dbReference type="GO" id="GO:0004408">
    <property type="term" value="F:holocytochrome-c synthase activity"/>
    <property type="evidence" value="ECO:0007669"/>
    <property type="project" value="UniProtKB-EC"/>
</dbReference>
<keyword evidence="8 10" id="KW-0472">Membrane</keyword>
<dbReference type="PANTHER" id="PTHR12743">
    <property type="entry name" value="CYTOCHROME C1 HEME LYASE"/>
    <property type="match status" value="1"/>
</dbReference>
<feature type="region of interest" description="Disordered" evidence="11">
    <location>
        <begin position="1"/>
        <end position="77"/>
    </location>
</feature>
<keyword evidence="4 10" id="KW-0479">Metal-binding</keyword>
<dbReference type="AlphaFoldDB" id="A0A2R5GFG1"/>
<comment type="caution">
    <text evidence="12">The sequence shown here is derived from an EMBL/GenBank/DDBJ whole genome shotgun (WGS) entry which is preliminary data.</text>
</comment>
<accession>A0A2R5GFG1</accession>
<name>A0A2R5GFG1_9STRA</name>
<dbReference type="EC" id="4.4.1.17" evidence="10"/>
<keyword evidence="6 10" id="KW-0408">Iron</keyword>